<reference evidence="3 4" key="1">
    <citation type="submission" date="2020-07" db="EMBL/GenBank/DDBJ databases">
        <title>Sequencing the genomes of 1000 actinobacteria strains.</title>
        <authorList>
            <person name="Klenk H.-P."/>
        </authorList>
    </citation>
    <scope>NUCLEOTIDE SEQUENCE [LARGE SCALE GENOMIC DNA]</scope>
    <source>
        <strain evidence="3 4">DSM 100723</strain>
    </source>
</reference>
<dbReference type="PANTHER" id="PTHR43179:SF7">
    <property type="entry name" value="RHAMNOSYLTRANSFERASE WBBL"/>
    <property type="match status" value="1"/>
</dbReference>
<dbReference type="SUPFAM" id="SSF53448">
    <property type="entry name" value="Nucleotide-diphospho-sugar transferases"/>
    <property type="match status" value="1"/>
</dbReference>
<keyword evidence="3" id="KW-0808">Transferase</keyword>
<evidence type="ECO:0000313" key="3">
    <source>
        <dbReference type="EMBL" id="MBA8792671.1"/>
    </source>
</evidence>
<feature type="region of interest" description="Disordered" evidence="1">
    <location>
        <begin position="139"/>
        <end position="163"/>
    </location>
</feature>
<gene>
    <name evidence="3" type="ORF">FHX74_000265</name>
</gene>
<sequence>MAHPEGRLAVVIVNYGSHALLEELQLPQVPWLEVVVVDNLHTPASREAALALCSARGWTCLPQPANLGFGGGVNAGLRYARERGFACFLLLNPDARMTPEALSVLRDRCLQRPDALISPVMVTSTGRRYFRGSQLDLRSGRTRGGWSGSSTPEGSRPGGEGEPTGRWVDWLTGACLAFHRDVLDHLDGFDEPYFLYWEDVDFSVRAVRAGLSLVLLEDLTVVHDEGGTHRDAHSGRDRDDVKSAVYYRYNCRNRLLFGARHLDRGGLVRWIVLTPRESWQILCRGGRRHLLTHPAHLRAGVRGSLEGMLVALRALLSRRRPGPSTG</sequence>
<evidence type="ECO:0000259" key="2">
    <source>
        <dbReference type="Pfam" id="PF00535"/>
    </source>
</evidence>
<dbReference type="InterPro" id="IPR001173">
    <property type="entry name" value="Glyco_trans_2-like"/>
</dbReference>
<dbReference type="EMBL" id="JACGWT010000001">
    <property type="protein sequence ID" value="MBA8792671.1"/>
    <property type="molecule type" value="Genomic_DNA"/>
</dbReference>
<dbReference type="AlphaFoldDB" id="A0A7W3IP64"/>
<dbReference type="GO" id="GO:0016740">
    <property type="term" value="F:transferase activity"/>
    <property type="evidence" value="ECO:0007669"/>
    <property type="project" value="UniProtKB-KW"/>
</dbReference>
<dbReference type="PANTHER" id="PTHR43179">
    <property type="entry name" value="RHAMNOSYLTRANSFERASE WBBL"/>
    <property type="match status" value="1"/>
</dbReference>
<dbReference type="Pfam" id="PF00535">
    <property type="entry name" value="Glycos_transf_2"/>
    <property type="match status" value="1"/>
</dbReference>
<feature type="domain" description="Glycosyltransferase 2-like" evidence="2">
    <location>
        <begin position="32"/>
        <end position="135"/>
    </location>
</feature>
<accession>A0A7W3IP64</accession>
<dbReference type="InterPro" id="IPR029044">
    <property type="entry name" value="Nucleotide-diphossugar_trans"/>
</dbReference>
<keyword evidence="4" id="KW-1185">Reference proteome</keyword>
<name>A0A7W3IP64_9ACTN</name>
<proteinExistence type="predicted"/>
<protein>
    <submittedName>
        <fullName evidence="3">GT2 family glycosyltransferase</fullName>
    </submittedName>
</protein>
<comment type="caution">
    <text evidence="3">The sequence shown here is derived from an EMBL/GenBank/DDBJ whole genome shotgun (WGS) entry which is preliminary data.</text>
</comment>
<dbReference type="Gene3D" id="3.90.550.10">
    <property type="entry name" value="Spore Coat Polysaccharide Biosynthesis Protein SpsA, Chain A"/>
    <property type="match status" value="1"/>
</dbReference>
<evidence type="ECO:0000256" key="1">
    <source>
        <dbReference type="SAM" id="MobiDB-lite"/>
    </source>
</evidence>
<evidence type="ECO:0000313" key="4">
    <source>
        <dbReference type="Proteomes" id="UP000523079"/>
    </source>
</evidence>
<dbReference type="Proteomes" id="UP000523079">
    <property type="component" value="Unassembled WGS sequence"/>
</dbReference>
<dbReference type="RefSeq" id="WP_182558291.1">
    <property type="nucleotide sequence ID" value="NZ_JACGWT010000001.1"/>
</dbReference>
<organism evidence="3 4">
    <name type="scientific">Microlunatus kandeliicorticis</name>
    <dbReference type="NCBI Taxonomy" id="1759536"/>
    <lineage>
        <taxon>Bacteria</taxon>
        <taxon>Bacillati</taxon>
        <taxon>Actinomycetota</taxon>
        <taxon>Actinomycetes</taxon>
        <taxon>Propionibacteriales</taxon>
        <taxon>Propionibacteriaceae</taxon>
        <taxon>Microlunatus</taxon>
    </lineage>
</organism>